<dbReference type="PANTHER" id="PTHR43812:SF2">
    <property type="entry name" value="FLAVIN REDUCTASE LIKE DOMAIN-CONTAINING PROTEIN"/>
    <property type="match status" value="1"/>
</dbReference>
<dbReference type="RefSeq" id="WP_006963949.1">
    <property type="nucleotide sequence ID" value="NZ_APJX01000001.1"/>
</dbReference>
<gene>
    <name evidence="2" type="ORF">Dpo_1c04090</name>
</gene>
<dbReference type="AlphaFoldDB" id="S0G1S0"/>
<sequence>MYYEPGRTRHGLAHDPFKSCVVPRPIGWISTLSLEGISNLAPYSQFQNLTFDPPYVMFAANQTTFGKRKDTPMNAEQTGEFVYNMATWDLRDAMNRSAQETAPDVDEFDLAGVTKAPSKQVKPFRVAESPIHMECRYHQTLRLPGAGTMGTVDIIIGQVVAVHIRDEFIDEHGKIDIPRIKPIGRLGYYDYTVVDNRFEMIIPGDNKDLSSGLEGAAAPCR</sequence>
<evidence type="ECO:0000313" key="3">
    <source>
        <dbReference type="Proteomes" id="UP000014216"/>
    </source>
</evidence>
<accession>S0G1S0</accession>
<dbReference type="EMBL" id="APJX01000001">
    <property type="protein sequence ID" value="EMS81268.1"/>
    <property type="molecule type" value="Genomic_DNA"/>
</dbReference>
<protein>
    <submittedName>
        <fullName evidence="2">Flavoprotein reductase-like, DIM6/NTAB family protein</fullName>
    </submittedName>
</protein>
<keyword evidence="3" id="KW-1185">Reference proteome</keyword>
<dbReference type="SUPFAM" id="SSF50475">
    <property type="entry name" value="FMN-binding split barrel"/>
    <property type="match status" value="1"/>
</dbReference>
<dbReference type="Gene3D" id="2.30.110.10">
    <property type="entry name" value="Electron Transport, Fmn-binding Protein, Chain A"/>
    <property type="match status" value="1"/>
</dbReference>
<dbReference type="SMART" id="SM00903">
    <property type="entry name" value="Flavin_Reduct"/>
    <property type="match status" value="1"/>
</dbReference>
<proteinExistence type="predicted"/>
<dbReference type="Pfam" id="PF01613">
    <property type="entry name" value="Flavin_Reduct"/>
    <property type="match status" value="1"/>
</dbReference>
<evidence type="ECO:0000313" key="2">
    <source>
        <dbReference type="EMBL" id="EMS81268.1"/>
    </source>
</evidence>
<name>S0G1S0_9BACT</name>
<dbReference type="InterPro" id="IPR002563">
    <property type="entry name" value="Flavin_Rdtase-like_dom"/>
</dbReference>
<reference evidence="2 3" key="1">
    <citation type="journal article" date="2013" name="Genome Announc.">
        <title>Draft Genome Sequence of Desulfotignum phosphitoxidans DSM 13687 Strain FiPS-3.</title>
        <authorList>
            <person name="Poehlein A."/>
            <person name="Daniel R."/>
            <person name="Simeonova D.D."/>
        </authorList>
    </citation>
    <scope>NUCLEOTIDE SEQUENCE [LARGE SCALE GENOMIC DNA]</scope>
    <source>
        <strain evidence="2 3">DSM 13687</strain>
    </source>
</reference>
<dbReference type="GO" id="GO:0016646">
    <property type="term" value="F:oxidoreductase activity, acting on the CH-NH group of donors, NAD or NADP as acceptor"/>
    <property type="evidence" value="ECO:0007669"/>
    <property type="project" value="UniProtKB-ARBA"/>
</dbReference>
<organism evidence="2 3">
    <name type="scientific">Desulfotignum phosphitoxidans DSM 13687</name>
    <dbReference type="NCBI Taxonomy" id="1286635"/>
    <lineage>
        <taxon>Bacteria</taxon>
        <taxon>Pseudomonadati</taxon>
        <taxon>Thermodesulfobacteriota</taxon>
        <taxon>Desulfobacteria</taxon>
        <taxon>Desulfobacterales</taxon>
        <taxon>Desulfobacteraceae</taxon>
        <taxon>Desulfotignum</taxon>
    </lineage>
</organism>
<dbReference type="GO" id="GO:0010181">
    <property type="term" value="F:FMN binding"/>
    <property type="evidence" value="ECO:0007669"/>
    <property type="project" value="InterPro"/>
</dbReference>
<dbReference type="Proteomes" id="UP000014216">
    <property type="component" value="Unassembled WGS sequence"/>
</dbReference>
<comment type="caution">
    <text evidence="2">The sequence shown here is derived from an EMBL/GenBank/DDBJ whole genome shotgun (WGS) entry which is preliminary data.</text>
</comment>
<evidence type="ECO:0000259" key="1">
    <source>
        <dbReference type="SMART" id="SM00903"/>
    </source>
</evidence>
<feature type="domain" description="Flavin reductase like" evidence="1">
    <location>
        <begin position="19"/>
        <end position="177"/>
    </location>
</feature>
<dbReference type="OrthoDB" id="9794638at2"/>
<dbReference type="InterPro" id="IPR012349">
    <property type="entry name" value="Split_barrel_FMN-bd"/>
</dbReference>
<dbReference type="PANTHER" id="PTHR43812">
    <property type="entry name" value="BLR2425 PROTEIN"/>
    <property type="match status" value="1"/>
</dbReference>